<evidence type="ECO:0000259" key="14">
    <source>
        <dbReference type="Pfam" id="PF09334"/>
    </source>
</evidence>
<gene>
    <name evidence="16" type="ORF">BCF59_0350</name>
</gene>
<organism evidence="16 17">
    <name type="scientific">Mycoplasmopsis mustelae</name>
    <dbReference type="NCBI Taxonomy" id="171289"/>
    <lineage>
        <taxon>Bacteria</taxon>
        <taxon>Bacillati</taxon>
        <taxon>Mycoplasmatota</taxon>
        <taxon>Mycoplasmoidales</taxon>
        <taxon>Metamycoplasmataceae</taxon>
        <taxon>Mycoplasmopsis</taxon>
    </lineage>
</organism>
<evidence type="ECO:0000256" key="11">
    <source>
        <dbReference type="RuleBase" id="RU363035"/>
    </source>
</evidence>
<evidence type="ECO:0000256" key="10">
    <source>
        <dbReference type="ARBA" id="ARBA00047469"/>
    </source>
</evidence>
<evidence type="ECO:0000313" key="17">
    <source>
        <dbReference type="Proteomes" id="UP000295757"/>
    </source>
</evidence>
<evidence type="ECO:0000259" key="15">
    <source>
        <dbReference type="Pfam" id="PF13603"/>
    </source>
</evidence>
<dbReference type="InterPro" id="IPR001412">
    <property type="entry name" value="aa-tRNA-synth_I_CS"/>
</dbReference>
<keyword evidence="17" id="KW-1185">Reference proteome</keyword>
<protein>
    <recommendedName>
        <fullName evidence="2">leucine--tRNA ligase</fullName>
        <ecNumber evidence="2">6.1.1.4</ecNumber>
    </recommendedName>
    <alternativeName>
        <fullName evidence="9">Leucyl-tRNA synthetase</fullName>
    </alternativeName>
</protein>
<keyword evidence="7 11" id="KW-0648">Protein biosynthesis</keyword>
<dbReference type="FunFam" id="1.10.730.10:FF:000002">
    <property type="entry name" value="Leucine--tRNA ligase"/>
    <property type="match status" value="1"/>
</dbReference>
<name>A0A4R7UFI6_9BACT</name>
<dbReference type="InterPro" id="IPR025709">
    <property type="entry name" value="Leu_tRNA-synth_edit"/>
</dbReference>
<keyword evidence="5 11" id="KW-0547">Nucleotide-binding</keyword>
<keyword evidence="6 11" id="KW-0067">ATP-binding</keyword>
<evidence type="ECO:0000256" key="3">
    <source>
        <dbReference type="ARBA" id="ARBA00022490"/>
    </source>
</evidence>
<dbReference type="PRINTS" id="PR00985">
    <property type="entry name" value="TRNASYNTHLEU"/>
</dbReference>
<dbReference type="GO" id="GO:0004823">
    <property type="term" value="F:leucine-tRNA ligase activity"/>
    <property type="evidence" value="ECO:0007669"/>
    <property type="project" value="UniProtKB-EC"/>
</dbReference>
<feature type="domain" description="Methionyl/Valyl/Leucyl/Isoleucyl-tRNA synthetase anticodon-binding" evidence="13">
    <location>
        <begin position="640"/>
        <end position="738"/>
    </location>
</feature>
<dbReference type="Pfam" id="PF08264">
    <property type="entry name" value="Anticodon_1"/>
    <property type="match status" value="1"/>
</dbReference>
<proteinExistence type="inferred from homology"/>
<evidence type="ECO:0000256" key="8">
    <source>
        <dbReference type="ARBA" id="ARBA00023146"/>
    </source>
</evidence>
<keyword evidence="4 11" id="KW-0436">Ligase</keyword>
<dbReference type="GO" id="GO:0005524">
    <property type="term" value="F:ATP binding"/>
    <property type="evidence" value="ECO:0007669"/>
    <property type="project" value="UniProtKB-KW"/>
</dbReference>
<dbReference type="Gene3D" id="3.40.50.620">
    <property type="entry name" value="HUPs"/>
    <property type="match status" value="2"/>
</dbReference>
<evidence type="ECO:0000256" key="2">
    <source>
        <dbReference type="ARBA" id="ARBA00013164"/>
    </source>
</evidence>
<dbReference type="SUPFAM" id="SSF47323">
    <property type="entry name" value="Anticodon-binding domain of a subclass of class I aminoacyl-tRNA synthetases"/>
    <property type="match status" value="1"/>
</dbReference>
<keyword evidence="8 11" id="KW-0030">Aminoacyl-tRNA synthetase</keyword>
<dbReference type="InterPro" id="IPR014729">
    <property type="entry name" value="Rossmann-like_a/b/a_fold"/>
</dbReference>
<dbReference type="Gene3D" id="1.10.730.10">
    <property type="entry name" value="Isoleucyl-tRNA Synthetase, Domain 1"/>
    <property type="match status" value="1"/>
</dbReference>
<dbReference type="AlphaFoldDB" id="A0A4R7UFI6"/>
<dbReference type="EMBL" id="SOCN01000001">
    <property type="protein sequence ID" value="TDV24385.1"/>
    <property type="molecule type" value="Genomic_DNA"/>
</dbReference>
<dbReference type="RefSeq" id="WP_134110629.1">
    <property type="nucleotide sequence ID" value="NZ_SOCN01000001.1"/>
</dbReference>
<accession>A0A4R7UFI6</accession>
<dbReference type="InterPro" id="IPR015413">
    <property type="entry name" value="Methionyl/Leucyl_tRNA_Synth"/>
</dbReference>
<dbReference type="Pfam" id="PF09334">
    <property type="entry name" value="tRNA-synt_1g"/>
    <property type="match status" value="1"/>
</dbReference>
<comment type="catalytic activity">
    <reaction evidence="10">
        <text>tRNA(Leu) + L-leucine + ATP = L-leucyl-tRNA(Leu) + AMP + diphosphate</text>
        <dbReference type="Rhea" id="RHEA:11688"/>
        <dbReference type="Rhea" id="RHEA-COMP:9613"/>
        <dbReference type="Rhea" id="RHEA-COMP:9622"/>
        <dbReference type="ChEBI" id="CHEBI:30616"/>
        <dbReference type="ChEBI" id="CHEBI:33019"/>
        <dbReference type="ChEBI" id="CHEBI:57427"/>
        <dbReference type="ChEBI" id="CHEBI:78442"/>
        <dbReference type="ChEBI" id="CHEBI:78494"/>
        <dbReference type="ChEBI" id="CHEBI:456215"/>
        <dbReference type="EC" id="6.1.1.4"/>
    </reaction>
</comment>
<evidence type="ECO:0000313" key="16">
    <source>
        <dbReference type="EMBL" id="TDV24385.1"/>
    </source>
</evidence>
<reference evidence="16 17" key="1">
    <citation type="submission" date="2019-03" db="EMBL/GenBank/DDBJ databases">
        <title>Genomic Encyclopedia of Archaeal and Bacterial Type Strains, Phase II (KMG-II): from individual species to whole genera.</title>
        <authorList>
            <person name="Goeker M."/>
        </authorList>
    </citation>
    <scope>NUCLEOTIDE SEQUENCE [LARGE SCALE GENOMIC DNA]</scope>
    <source>
        <strain evidence="16 17">ATCC 35214</strain>
    </source>
</reference>
<evidence type="ECO:0000259" key="13">
    <source>
        <dbReference type="Pfam" id="PF08264"/>
    </source>
</evidence>
<dbReference type="InterPro" id="IPR002302">
    <property type="entry name" value="Leu-tRNA-ligase"/>
</dbReference>
<dbReference type="InterPro" id="IPR013155">
    <property type="entry name" value="M/V/L/I-tRNA-synth_anticd-bd"/>
</dbReference>
<evidence type="ECO:0000256" key="5">
    <source>
        <dbReference type="ARBA" id="ARBA00022741"/>
    </source>
</evidence>
<dbReference type="SUPFAM" id="SSF52374">
    <property type="entry name" value="Nucleotidylyl transferase"/>
    <property type="match status" value="1"/>
</dbReference>
<feature type="domain" description="Leucyl-tRNA synthetase editing" evidence="15">
    <location>
        <begin position="221"/>
        <end position="327"/>
    </location>
</feature>
<dbReference type="PROSITE" id="PS00178">
    <property type="entry name" value="AA_TRNA_LIGASE_I"/>
    <property type="match status" value="1"/>
</dbReference>
<evidence type="ECO:0000256" key="9">
    <source>
        <dbReference type="ARBA" id="ARBA00030520"/>
    </source>
</evidence>
<dbReference type="PANTHER" id="PTHR43740">
    <property type="entry name" value="LEUCYL-TRNA SYNTHETASE"/>
    <property type="match status" value="1"/>
</dbReference>
<dbReference type="InterPro" id="IPR002300">
    <property type="entry name" value="aa-tRNA-synth_Ia"/>
</dbReference>
<evidence type="ECO:0000256" key="1">
    <source>
        <dbReference type="ARBA" id="ARBA00005594"/>
    </source>
</evidence>
<dbReference type="GO" id="GO:0006429">
    <property type="term" value="P:leucyl-tRNA aminoacylation"/>
    <property type="evidence" value="ECO:0007669"/>
    <property type="project" value="InterPro"/>
</dbReference>
<dbReference type="GO" id="GO:0005829">
    <property type="term" value="C:cytosol"/>
    <property type="evidence" value="ECO:0007669"/>
    <property type="project" value="TreeGrafter"/>
</dbReference>
<evidence type="ECO:0000259" key="12">
    <source>
        <dbReference type="Pfam" id="PF00133"/>
    </source>
</evidence>
<dbReference type="PANTHER" id="PTHR43740:SF2">
    <property type="entry name" value="LEUCINE--TRNA LIGASE, MITOCHONDRIAL"/>
    <property type="match status" value="1"/>
</dbReference>
<dbReference type="Pfam" id="PF13603">
    <property type="entry name" value="tRNA-synt_1_2"/>
    <property type="match status" value="1"/>
</dbReference>
<keyword evidence="3" id="KW-0963">Cytoplasm</keyword>
<comment type="similarity">
    <text evidence="1 11">Belongs to the class-I aminoacyl-tRNA synthetase family.</text>
</comment>
<dbReference type="OrthoDB" id="9810365at2"/>
<evidence type="ECO:0000256" key="4">
    <source>
        <dbReference type="ARBA" id="ARBA00022598"/>
    </source>
</evidence>
<evidence type="ECO:0000256" key="6">
    <source>
        <dbReference type="ARBA" id="ARBA00022840"/>
    </source>
</evidence>
<feature type="domain" description="Aminoacyl-tRNA synthetase class Ia" evidence="12">
    <location>
        <begin position="376"/>
        <end position="579"/>
    </location>
</feature>
<dbReference type="Gene3D" id="3.10.20.590">
    <property type="match status" value="1"/>
</dbReference>
<dbReference type="Pfam" id="PF00133">
    <property type="entry name" value="tRNA-synt_1"/>
    <property type="match status" value="1"/>
</dbReference>
<sequence length="773" mass="91020">MSNYNFNEIEKKWQDFWLKEKKFEPIDNYSLPKKYIVSMFPYPSGKIHMGHVKNYVISDAMARFYRRKGFNVFHPFGWDAFGLPAENAAIQNGIHPKKWTYENIKKMDDELKKLGLSFSWDQECVTADESYTKWEQFLFIEFWNKDLIYKQKSILNWCEKDNTVLANEQVLDNKCWRCNSNVIQKEMDTYYLKITKYADELLKDLNGLKNHWPQQVLTMQKNWIGKTEEYKLTLEVIENKFKFNIFEESFQKIIDADFVAISFRHPLVQKLRKLNYFSKNDEQKLDEINNNVINKIFGKKICIKTPYSTINPVSNKILKIYITDFASFNLSKNVKFASHKDEIQKSFMIFNKIDFDELKNKNVLLESSLEKEVQFNLKDWGISRQRYWGTPIPLINCSKCGTIPVDKKELPILLPEKVEFTGNGNPILTNSSWININCHICGSKARRETDTLDTFFESSWYFMRYTTPAKKRDSLIFDPESIKYWNQVDEYIGGIEHAILHLLYARFFTKAISDIGLINYREPFLNLLTQGMVLKDGNKMSKSKGNVVEPREMINKYGADATRLFVFFAAPPTKELEWSDSGLNGCFKFLNRLSDRILEIPKNTQLKSFDSNKLISQEKKARRKLYLTLQKFLDVFNNRDNEFAFNTVIASVMETFNEYESITNIELLKEMFYVILNVLEPFTPHISWEYSKKYFNLKNLSNFEIDKTALLEDEFSYGITINGKVRAEITASKDVNEEEILKQAEIKISKWLDGKTIVKKIFIPKKIINFVIK</sequence>
<dbReference type="GO" id="GO:0002161">
    <property type="term" value="F:aminoacyl-tRNA deacylase activity"/>
    <property type="evidence" value="ECO:0007669"/>
    <property type="project" value="InterPro"/>
</dbReference>
<dbReference type="EC" id="6.1.1.4" evidence="2"/>
<dbReference type="CDD" id="cd00812">
    <property type="entry name" value="LeuRS_core"/>
    <property type="match status" value="1"/>
</dbReference>
<feature type="domain" description="Methionyl/Leucyl tRNA synthetase" evidence="14">
    <location>
        <begin position="35"/>
        <end position="180"/>
    </location>
</feature>
<dbReference type="InterPro" id="IPR009080">
    <property type="entry name" value="tRNAsynth_Ia_anticodon-bd"/>
</dbReference>
<dbReference type="Proteomes" id="UP000295757">
    <property type="component" value="Unassembled WGS sequence"/>
</dbReference>
<comment type="caution">
    <text evidence="16">The sequence shown here is derived from an EMBL/GenBank/DDBJ whole genome shotgun (WGS) entry which is preliminary data.</text>
</comment>
<evidence type="ECO:0000256" key="7">
    <source>
        <dbReference type="ARBA" id="ARBA00022917"/>
    </source>
</evidence>